<sequence>MTTLTIVRHGQTDWNLAHRIQGATDIPLNDTGRDQARAIGDVLAETLTSVGARIVSSDLERARETAAIIGGRMGLEPAPERVYPELRERSYGEAEGMLVADFIERFGAGPRDDVPGAESRPDLRSRALRAVRRVVRDVRAETAPAPASVVVVSHGALIRELIGHASSDVAPLPGERLENGSAHTFLVERNGMRLLSYTAVAA</sequence>
<name>A0AAU0MEL2_9MICO</name>
<accession>A0AAU0MEL2</accession>
<dbReference type="GO" id="GO:0045820">
    <property type="term" value="P:negative regulation of glycolytic process"/>
    <property type="evidence" value="ECO:0007669"/>
    <property type="project" value="TreeGrafter"/>
</dbReference>
<feature type="binding site" evidence="3">
    <location>
        <position position="61"/>
    </location>
    <ligand>
        <name>substrate</name>
    </ligand>
</feature>
<dbReference type="Pfam" id="PF00300">
    <property type="entry name" value="His_Phos_1"/>
    <property type="match status" value="1"/>
</dbReference>
<protein>
    <submittedName>
        <fullName evidence="4">Histidine phosphatase family protein</fullName>
        <ecNumber evidence="4">3.1.3.-</ecNumber>
    </submittedName>
</protein>
<proteinExistence type="predicted"/>
<feature type="binding site" evidence="3">
    <location>
        <begin position="88"/>
        <end position="91"/>
    </location>
    <ligand>
        <name>substrate</name>
    </ligand>
</feature>
<dbReference type="EMBL" id="CP137080">
    <property type="protein sequence ID" value="WOQ68456.1"/>
    <property type="molecule type" value="Genomic_DNA"/>
</dbReference>
<dbReference type="RefSeq" id="WP_330169623.1">
    <property type="nucleotide sequence ID" value="NZ_CP137080.1"/>
</dbReference>
<dbReference type="PANTHER" id="PTHR46517">
    <property type="entry name" value="FRUCTOSE-2,6-BISPHOSPHATASE TIGAR"/>
    <property type="match status" value="1"/>
</dbReference>
<reference evidence="4 5" key="1">
    <citation type="submission" date="2023-10" db="EMBL/GenBank/DDBJ databases">
        <title>Y20.</title>
        <authorList>
            <person name="Zhang G."/>
            <person name="Ding Y."/>
        </authorList>
    </citation>
    <scope>NUCLEOTIDE SEQUENCE [LARGE SCALE GENOMIC DNA]</scope>
    <source>
        <strain evidence="4 5">Y20</strain>
    </source>
</reference>
<evidence type="ECO:0000256" key="1">
    <source>
        <dbReference type="ARBA" id="ARBA00022801"/>
    </source>
</evidence>
<dbReference type="SMART" id="SM00855">
    <property type="entry name" value="PGAM"/>
    <property type="match status" value="1"/>
</dbReference>
<keyword evidence="1 4" id="KW-0378">Hydrolase</keyword>
<feature type="active site" description="Tele-phosphohistidine intermediate" evidence="2">
    <location>
        <position position="9"/>
    </location>
</feature>
<dbReference type="GO" id="GO:0004331">
    <property type="term" value="F:fructose-2,6-bisphosphate 2-phosphatase activity"/>
    <property type="evidence" value="ECO:0007669"/>
    <property type="project" value="TreeGrafter"/>
</dbReference>
<dbReference type="AlphaFoldDB" id="A0AAU0MEL2"/>
<evidence type="ECO:0000256" key="2">
    <source>
        <dbReference type="PIRSR" id="PIRSR613078-1"/>
    </source>
</evidence>
<dbReference type="Gene3D" id="3.40.50.1240">
    <property type="entry name" value="Phosphoglycerate mutase-like"/>
    <property type="match status" value="1"/>
</dbReference>
<dbReference type="PANTHER" id="PTHR46517:SF1">
    <property type="entry name" value="FRUCTOSE-2,6-BISPHOSPHATASE TIGAR"/>
    <property type="match status" value="1"/>
</dbReference>
<evidence type="ECO:0000313" key="4">
    <source>
        <dbReference type="EMBL" id="WOQ68456.1"/>
    </source>
</evidence>
<evidence type="ECO:0000256" key="3">
    <source>
        <dbReference type="PIRSR" id="PIRSR613078-2"/>
    </source>
</evidence>
<dbReference type="InterPro" id="IPR001345">
    <property type="entry name" value="PG/BPGM_mutase_AS"/>
</dbReference>
<organism evidence="4 5">
    <name type="scientific">Microbacterium limosum</name>
    <dbReference type="NCBI Taxonomy" id="3079935"/>
    <lineage>
        <taxon>Bacteria</taxon>
        <taxon>Bacillati</taxon>
        <taxon>Actinomycetota</taxon>
        <taxon>Actinomycetes</taxon>
        <taxon>Micrococcales</taxon>
        <taxon>Microbacteriaceae</taxon>
        <taxon>Microbacterium</taxon>
    </lineage>
</organism>
<gene>
    <name evidence="4" type="ORF">RYJ27_06835</name>
</gene>
<dbReference type="GO" id="GO:0043456">
    <property type="term" value="P:regulation of pentose-phosphate shunt"/>
    <property type="evidence" value="ECO:0007669"/>
    <property type="project" value="TreeGrafter"/>
</dbReference>
<dbReference type="PROSITE" id="PS00175">
    <property type="entry name" value="PG_MUTASE"/>
    <property type="match status" value="1"/>
</dbReference>
<dbReference type="InterPro" id="IPR013078">
    <property type="entry name" value="His_Pase_superF_clade-1"/>
</dbReference>
<dbReference type="EC" id="3.1.3.-" evidence="4"/>
<feature type="binding site" evidence="3">
    <location>
        <begin position="8"/>
        <end position="15"/>
    </location>
    <ligand>
        <name>substrate</name>
    </ligand>
</feature>
<dbReference type="GO" id="GO:0005829">
    <property type="term" value="C:cytosol"/>
    <property type="evidence" value="ECO:0007669"/>
    <property type="project" value="TreeGrafter"/>
</dbReference>
<dbReference type="CDD" id="cd07067">
    <property type="entry name" value="HP_PGM_like"/>
    <property type="match status" value="1"/>
</dbReference>
<dbReference type="InterPro" id="IPR051695">
    <property type="entry name" value="Phosphoglycerate_Mutase"/>
</dbReference>
<dbReference type="Proteomes" id="UP001329313">
    <property type="component" value="Chromosome"/>
</dbReference>
<feature type="active site" description="Proton donor/acceptor" evidence="2">
    <location>
        <position position="88"/>
    </location>
</feature>
<dbReference type="InterPro" id="IPR029033">
    <property type="entry name" value="His_PPase_superfam"/>
</dbReference>
<dbReference type="SUPFAM" id="SSF53254">
    <property type="entry name" value="Phosphoglycerate mutase-like"/>
    <property type="match status" value="1"/>
</dbReference>
<evidence type="ECO:0000313" key="5">
    <source>
        <dbReference type="Proteomes" id="UP001329313"/>
    </source>
</evidence>
<dbReference type="KEGG" id="mliy:RYJ27_06835"/>
<keyword evidence="5" id="KW-1185">Reference proteome</keyword>